<keyword evidence="3" id="KW-0443">Lipid metabolism</keyword>
<keyword evidence="2" id="KW-0442">Lipid degradation</keyword>
<organism evidence="5">
    <name type="scientific">marine metagenome</name>
    <dbReference type="NCBI Taxonomy" id="408172"/>
    <lineage>
        <taxon>unclassified sequences</taxon>
        <taxon>metagenomes</taxon>
        <taxon>ecological metagenomes</taxon>
    </lineage>
</organism>
<dbReference type="SUPFAM" id="SSF52151">
    <property type="entry name" value="FabD/lysophospholipase-like"/>
    <property type="match status" value="1"/>
</dbReference>
<dbReference type="GO" id="GO:0016787">
    <property type="term" value="F:hydrolase activity"/>
    <property type="evidence" value="ECO:0007669"/>
    <property type="project" value="UniProtKB-KW"/>
</dbReference>
<gene>
    <name evidence="5" type="ORF">METZ01_LOCUS5260</name>
</gene>
<evidence type="ECO:0000313" key="5">
    <source>
        <dbReference type="EMBL" id="SUZ52406.1"/>
    </source>
</evidence>
<evidence type="ECO:0000256" key="1">
    <source>
        <dbReference type="ARBA" id="ARBA00022801"/>
    </source>
</evidence>
<sequence length="278" mass="30038">MGISGSLKDLGDNPWLVLGGGGLKGISEVGVLRALSEAGIRPAGIVGTSIGSLIGAFAASDMDWKDMWDIALAMDKQDVVQLNRRVAWINGIRQRSVFRGATLRDYFSKILPENGWEAMNIPLLINAVDLGDGSTEWFGIGGRLDVSLADAVYASSALPVFYPPLEVDGRAFIDGGTSHPLALRRAHEAGASTIIGVDVGAGETGDVEAILEQGMLAVHQRIFAIMTWRRRQELVAEWDGPPLIYIRPQLEGYGTFDFDSVEYFLEEGYRAARKALSG</sequence>
<dbReference type="AlphaFoldDB" id="A0A381NCY1"/>
<dbReference type="EMBL" id="UINC01000272">
    <property type="protein sequence ID" value="SUZ52406.1"/>
    <property type="molecule type" value="Genomic_DNA"/>
</dbReference>
<evidence type="ECO:0000259" key="4">
    <source>
        <dbReference type="PROSITE" id="PS51635"/>
    </source>
</evidence>
<accession>A0A381NCY1</accession>
<dbReference type="InterPro" id="IPR050301">
    <property type="entry name" value="NTE"/>
</dbReference>
<dbReference type="Gene3D" id="3.40.1090.10">
    <property type="entry name" value="Cytosolic phospholipase A2 catalytic domain"/>
    <property type="match status" value="1"/>
</dbReference>
<feature type="domain" description="PNPLA" evidence="4">
    <location>
        <begin position="16"/>
        <end position="187"/>
    </location>
</feature>
<dbReference type="PANTHER" id="PTHR14226">
    <property type="entry name" value="NEUROPATHY TARGET ESTERASE/SWISS CHEESE D.MELANOGASTER"/>
    <property type="match status" value="1"/>
</dbReference>
<reference evidence="5" key="1">
    <citation type="submission" date="2018-05" db="EMBL/GenBank/DDBJ databases">
        <authorList>
            <person name="Lanie J.A."/>
            <person name="Ng W.-L."/>
            <person name="Kazmierczak K.M."/>
            <person name="Andrzejewski T.M."/>
            <person name="Davidsen T.M."/>
            <person name="Wayne K.J."/>
            <person name="Tettelin H."/>
            <person name="Glass J.I."/>
            <person name="Rusch D."/>
            <person name="Podicherti R."/>
            <person name="Tsui H.-C.T."/>
            <person name="Winkler M.E."/>
        </authorList>
    </citation>
    <scope>NUCLEOTIDE SEQUENCE</scope>
</reference>
<evidence type="ECO:0000256" key="2">
    <source>
        <dbReference type="ARBA" id="ARBA00022963"/>
    </source>
</evidence>
<dbReference type="Pfam" id="PF01734">
    <property type="entry name" value="Patatin"/>
    <property type="match status" value="1"/>
</dbReference>
<dbReference type="InterPro" id="IPR016035">
    <property type="entry name" value="Acyl_Trfase/lysoPLipase"/>
</dbReference>
<dbReference type="GO" id="GO:0016042">
    <property type="term" value="P:lipid catabolic process"/>
    <property type="evidence" value="ECO:0007669"/>
    <property type="project" value="UniProtKB-KW"/>
</dbReference>
<dbReference type="PANTHER" id="PTHR14226:SF57">
    <property type="entry name" value="BLR7027 PROTEIN"/>
    <property type="match status" value="1"/>
</dbReference>
<evidence type="ECO:0000256" key="3">
    <source>
        <dbReference type="ARBA" id="ARBA00023098"/>
    </source>
</evidence>
<keyword evidence="1" id="KW-0378">Hydrolase</keyword>
<dbReference type="InterPro" id="IPR002641">
    <property type="entry name" value="PNPLA_dom"/>
</dbReference>
<dbReference type="PROSITE" id="PS51635">
    <property type="entry name" value="PNPLA"/>
    <property type="match status" value="1"/>
</dbReference>
<name>A0A381NCY1_9ZZZZ</name>
<protein>
    <recommendedName>
        <fullName evidence="4">PNPLA domain-containing protein</fullName>
    </recommendedName>
</protein>
<proteinExistence type="predicted"/>